<dbReference type="AlphaFoldDB" id="A0A7J7KYQ1"/>
<sequence length="214" mass="25043">MIMRLFCGTYRLQISKDIHKDPDEMRLSTCIQDDCDKDSPEELEMYLQFNLRLSDVSAFLVDGDYSWSQSPHMFASPSQPDHMGFLPVIDKCGVVLKLQQIRSENLSYPSTRLALRLPSLGFHFSPACYHRLMQVAKIFRDEDSKTSDYSHPWDQSDFEGWLSVLAWKGVGNREAVWQRRYFSLVGPFLYLLESPMSKTYKQFMRFLISYLSFD</sequence>
<dbReference type="OrthoDB" id="10529383at2759"/>
<proteinExistence type="predicted"/>
<name>A0A7J7KYQ1_9MAGN</name>
<organism evidence="1 2">
    <name type="scientific">Kingdonia uniflora</name>
    <dbReference type="NCBI Taxonomy" id="39325"/>
    <lineage>
        <taxon>Eukaryota</taxon>
        <taxon>Viridiplantae</taxon>
        <taxon>Streptophyta</taxon>
        <taxon>Embryophyta</taxon>
        <taxon>Tracheophyta</taxon>
        <taxon>Spermatophyta</taxon>
        <taxon>Magnoliopsida</taxon>
        <taxon>Ranunculales</taxon>
        <taxon>Circaeasteraceae</taxon>
        <taxon>Kingdonia</taxon>
    </lineage>
</organism>
<dbReference type="PANTHER" id="PTHR45523">
    <property type="entry name" value="TETRATRICOPEPTIDE REPEAT (TPR)-CONTAINING PROTEIN-RELATED"/>
    <property type="match status" value="1"/>
</dbReference>
<comment type="caution">
    <text evidence="1">The sequence shown here is derived from an EMBL/GenBank/DDBJ whole genome shotgun (WGS) entry which is preliminary data.</text>
</comment>
<evidence type="ECO:0000313" key="2">
    <source>
        <dbReference type="Proteomes" id="UP000541444"/>
    </source>
</evidence>
<dbReference type="EMBL" id="JACGCM010002784">
    <property type="protein sequence ID" value="KAF6135501.1"/>
    <property type="molecule type" value="Genomic_DNA"/>
</dbReference>
<keyword evidence="2" id="KW-1185">Reference proteome</keyword>
<dbReference type="Proteomes" id="UP000541444">
    <property type="component" value="Unassembled WGS sequence"/>
</dbReference>
<gene>
    <name evidence="1" type="ORF">GIB67_015354</name>
</gene>
<evidence type="ECO:0000313" key="1">
    <source>
        <dbReference type="EMBL" id="KAF6135501.1"/>
    </source>
</evidence>
<dbReference type="PANTHER" id="PTHR45523:SF3">
    <property type="entry name" value="VACUOLAR PROTEIN SORTING-ASSOCIATED PROTEIN 13A"/>
    <property type="match status" value="1"/>
</dbReference>
<protein>
    <submittedName>
        <fullName evidence="1">Uncharacterized protein</fullName>
    </submittedName>
</protein>
<accession>A0A7J7KYQ1</accession>
<reference evidence="1 2" key="1">
    <citation type="journal article" date="2020" name="IScience">
        <title>Genome Sequencing of the Endangered Kingdonia uniflora (Circaeasteraceae, Ranunculales) Reveals Potential Mechanisms of Evolutionary Specialization.</title>
        <authorList>
            <person name="Sun Y."/>
            <person name="Deng T."/>
            <person name="Zhang A."/>
            <person name="Moore M.J."/>
            <person name="Landis J.B."/>
            <person name="Lin N."/>
            <person name="Zhang H."/>
            <person name="Zhang X."/>
            <person name="Huang J."/>
            <person name="Zhang X."/>
            <person name="Sun H."/>
            <person name="Wang H."/>
        </authorList>
    </citation>
    <scope>NUCLEOTIDE SEQUENCE [LARGE SCALE GENOMIC DNA]</scope>
    <source>
        <strain evidence="1">TB1705</strain>
        <tissue evidence="1">Leaf</tissue>
    </source>
</reference>
<dbReference type="SUPFAM" id="SSF50729">
    <property type="entry name" value="PH domain-like"/>
    <property type="match status" value="1"/>
</dbReference>